<comment type="caution">
    <text evidence="2">The sequence shown here is derived from an EMBL/GenBank/DDBJ whole genome shotgun (WGS) entry which is preliminary data.</text>
</comment>
<dbReference type="EMBL" id="BTGU01000102">
    <property type="protein sequence ID" value="GMN60747.1"/>
    <property type="molecule type" value="Genomic_DNA"/>
</dbReference>
<dbReference type="AlphaFoldDB" id="A0AA88DS62"/>
<proteinExistence type="predicted"/>
<name>A0AA88DS62_FICCA</name>
<reference evidence="2" key="1">
    <citation type="submission" date="2023-07" db="EMBL/GenBank/DDBJ databases">
        <title>draft genome sequence of fig (Ficus carica).</title>
        <authorList>
            <person name="Takahashi T."/>
            <person name="Nishimura K."/>
        </authorList>
    </citation>
    <scope>NUCLEOTIDE SEQUENCE</scope>
</reference>
<evidence type="ECO:0000313" key="2">
    <source>
        <dbReference type="EMBL" id="GMN60747.1"/>
    </source>
</evidence>
<evidence type="ECO:0000313" key="3">
    <source>
        <dbReference type="Proteomes" id="UP001187192"/>
    </source>
</evidence>
<organism evidence="2 3">
    <name type="scientific">Ficus carica</name>
    <name type="common">Common fig</name>
    <dbReference type="NCBI Taxonomy" id="3494"/>
    <lineage>
        <taxon>Eukaryota</taxon>
        <taxon>Viridiplantae</taxon>
        <taxon>Streptophyta</taxon>
        <taxon>Embryophyta</taxon>
        <taxon>Tracheophyta</taxon>
        <taxon>Spermatophyta</taxon>
        <taxon>Magnoliopsida</taxon>
        <taxon>eudicotyledons</taxon>
        <taxon>Gunneridae</taxon>
        <taxon>Pentapetalae</taxon>
        <taxon>rosids</taxon>
        <taxon>fabids</taxon>
        <taxon>Rosales</taxon>
        <taxon>Moraceae</taxon>
        <taxon>Ficeae</taxon>
        <taxon>Ficus</taxon>
    </lineage>
</organism>
<protein>
    <submittedName>
        <fullName evidence="2">Uncharacterized protein</fullName>
    </submittedName>
</protein>
<accession>A0AA88DS62</accession>
<keyword evidence="3" id="KW-1185">Reference proteome</keyword>
<feature type="region of interest" description="Disordered" evidence="1">
    <location>
        <begin position="1"/>
        <end position="21"/>
    </location>
</feature>
<evidence type="ECO:0000256" key="1">
    <source>
        <dbReference type="SAM" id="MobiDB-lite"/>
    </source>
</evidence>
<sequence>MAEQWRHSIGPERDRSRRVQKFPTREAVSEAAERIEPVQASTDARRRIALSLERWLELTRRWWRTAELATAPVIDWAGVGALENAVFLAKLSITWTSMRCRSRTNLVEQILSVLAHISRSATNLVLR</sequence>
<gene>
    <name evidence="2" type="ORF">TIFTF001_029843</name>
</gene>
<dbReference type="Proteomes" id="UP001187192">
    <property type="component" value="Unassembled WGS sequence"/>
</dbReference>